<gene>
    <name evidence="2" type="ORF">C7S18_08180</name>
</gene>
<dbReference type="AlphaFoldDB" id="A0A2P1PQR6"/>
<keyword evidence="1" id="KW-0472">Membrane</keyword>
<organism evidence="2 3">
    <name type="scientific">Ahniella affigens</name>
    <dbReference type="NCBI Taxonomy" id="2021234"/>
    <lineage>
        <taxon>Bacteria</taxon>
        <taxon>Pseudomonadati</taxon>
        <taxon>Pseudomonadota</taxon>
        <taxon>Gammaproteobacteria</taxon>
        <taxon>Lysobacterales</taxon>
        <taxon>Rhodanobacteraceae</taxon>
        <taxon>Ahniella</taxon>
    </lineage>
</organism>
<feature type="transmembrane region" description="Helical" evidence="1">
    <location>
        <begin position="182"/>
        <end position="203"/>
    </location>
</feature>
<reference evidence="2 3" key="1">
    <citation type="submission" date="2018-03" db="EMBL/GenBank/DDBJ databases">
        <title>Ahniella affigens gen. nov., sp. nov., a gammaproteobacterium isolated from sandy soil near a stream.</title>
        <authorList>
            <person name="Ko Y."/>
            <person name="Kim J.-H."/>
        </authorList>
    </citation>
    <scope>NUCLEOTIDE SEQUENCE [LARGE SCALE GENOMIC DNA]</scope>
    <source>
        <strain evidence="2 3">D13</strain>
    </source>
</reference>
<sequence>MGILGVAIGAYVRSAFFDVALFDRVRGFALTLVSSAAGFCTAWSAASISSRSQVDAYLQSLPPGYWLDWGRVVDCVRVGDTAWWLMIAAGVSAVVLHGLDLAAAARTSVKNGRYRSALSFQTCTESVKMVDSRCQGQTRSWFSLDRLPIDQWNLERARRIDSAFSLLKSLMSRLRLGDFSRINVLAVACGVFSACAGWIFGVFRAHEAVSETMRTSLTASWVDSSRISIDILYSGTPWWMMVAILLAALALLILGRVADTGRKASIGSDSDRRIIIPATYRSRQP</sequence>
<dbReference type="EMBL" id="CP027860">
    <property type="protein sequence ID" value="AVP97171.1"/>
    <property type="molecule type" value="Genomic_DNA"/>
</dbReference>
<name>A0A2P1PQR6_9GAMM</name>
<keyword evidence="1" id="KW-1133">Transmembrane helix</keyword>
<reference evidence="2 3" key="2">
    <citation type="submission" date="2018-03" db="EMBL/GenBank/DDBJ databases">
        <authorList>
            <person name="Keele B.F."/>
        </authorList>
    </citation>
    <scope>NUCLEOTIDE SEQUENCE [LARGE SCALE GENOMIC DNA]</scope>
    <source>
        <strain evidence="2 3">D13</strain>
    </source>
</reference>
<proteinExistence type="predicted"/>
<evidence type="ECO:0000313" key="2">
    <source>
        <dbReference type="EMBL" id="AVP97171.1"/>
    </source>
</evidence>
<protein>
    <submittedName>
        <fullName evidence="2">Uncharacterized protein</fullName>
    </submittedName>
</protein>
<evidence type="ECO:0000256" key="1">
    <source>
        <dbReference type="SAM" id="Phobius"/>
    </source>
</evidence>
<dbReference type="Proteomes" id="UP000241074">
    <property type="component" value="Chromosome"/>
</dbReference>
<feature type="transmembrane region" description="Helical" evidence="1">
    <location>
        <begin position="82"/>
        <end position="105"/>
    </location>
</feature>
<evidence type="ECO:0000313" key="3">
    <source>
        <dbReference type="Proteomes" id="UP000241074"/>
    </source>
</evidence>
<accession>A0A2P1PQR6</accession>
<feature type="transmembrane region" description="Helical" evidence="1">
    <location>
        <begin position="238"/>
        <end position="258"/>
    </location>
</feature>
<dbReference type="KEGG" id="xba:C7S18_08180"/>
<keyword evidence="3" id="KW-1185">Reference proteome</keyword>
<keyword evidence="1" id="KW-0812">Transmembrane</keyword>